<comment type="caution">
    <text evidence="2">The sequence shown here is derived from an EMBL/GenBank/DDBJ whole genome shotgun (WGS) entry which is preliminary data.</text>
</comment>
<reference evidence="2" key="1">
    <citation type="journal article" date="2015" name="Nature">
        <title>Complex archaea that bridge the gap between prokaryotes and eukaryotes.</title>
        <authorList>
            <person name="Spang A."/>
            <person name="Saw J.H."/>
            <person name="Jorgensen S.L."/>
            <person name="Zaremba-Niedzwiedzka K."/>
            <person name="Martijn J."/>
            <person name="Lind A.E."/>
            <person name="van Eijk R."/>
            <person name="Schleper C."/>
            <person name="Guy L."/>
            <person name="Ettema T.J."/>
        </authorList>
    </citation>
    <scope>NUCLEOTIDE SEQUENCE</scope>
</reference>
<evidence type="ECO:0000313" key="1">
    <source>
        <dbReference type="EMBL" id="KKL25372.1"/>
    </source>
</evidence>
<sequence length="63" mass="6640">ETAFVLVEDSDGTETALSVGNVAVNVTTDITGPTVDRPQQTIGVSMHPNANGENTLIYLKLKP</sequence>
<dbReference type="EMBL" id="LAZR01005185">
    <property type="protein sequence ID" value="KKN02086.1"/>
    <property type="molecule type" value="Genomic_DNA"/>
</dbReference>
<organism evidence="2">
    <name type="scientific">marine sediment metagenome</name>
    <dbReference type="NCBI Taxonomy" id="412755"/>
    <lineage>
        <taxon>unclassified sequences</taxon>
        <taxon>metagenomes</taxon>
        <taxon>ecological metagenomes</taxon>
    </lineage>
</organism>
<gene>
    <name evidence="2" type="ORF">LCGC14_1121370</name>
    <name evidence="1" type="ORF">LCGC14_2406000</name>
</gene>
<accession>A0A0F9PM12</accession>
<dbReference type="EMBL" id="LAZR01036240">
    <property type="protein sequence ID" value="KKL25372.1"/>
    <property type="molecule type" value="Genomic_DNA"/>
</dbReference>
<proteinExistence type="predicted"/>
<evidence type="ECO:0000313" key="2">
    <source>
        <dbReference type="EMBL" id="KKN02086.1"/>
    </source>
</evidence>
<protein>
    <submittedName>
        <fullName evidence="2">Uncharacterized protein</fullName>
    </submittedName>
</protein>
<feature type="non-terminal residue" evidence="2">
    <location>
        <position position="1"/>
    </location>
</feature>
<dbReference type="AlphaFoldDB" id="A0A0F9PM12"/>
<name>A0A0F9PM12_9ZZZZ</name>